<dbReference type="RefSeq" id="XP_031574566.1">
    <property type="nucleotide sequence ID" value="XM_031718706.1"/>
</dbReference>
<dbReference type="KEGG" id="aten:116308316"/>
<comment type="subcellular location">
    <subcellularLocation>
        <location evidence="1">Membrane</location>
        <topology evidence="1">Single-pass membrane protein</topology>
    </subcellularLocation>
</comment>
<dbReference type="PANTHER" id="PTHR16059:SF25">
    <property type="entry name" value="LYSOZYME"/>
    <property type="match status" value="1"/>
</dbReference>
<evidence type="ECO:0000256" key="5">
    <source>
        <dbReference type="ARBA" id="ARBA00023136"/>
    </source>
</evidence>
<proteinExistence type="predicted"/>
<dbReference type="RefSeq" id="XP_031574567.1">
    <property type="nucleotide sequence ID" value="XM_031718707.1"/>
</dbReference>
<keyword evidence="2" id="KW-0812">Transmembrane</keyword>
<evidence type="ECO:0000256" key="6">
    <source>
        <dbReference type="SAM" id="SignalP"/>
    </source>
</evidence>
<gene>
    <name evidence="8 9" type="primary">LOC116308316</name>
</gene>
<dbReference type="GO" id="GO:0016020">
    <property type="term" value="C:membrane"/>
    <property type="evidence" value="ECO:0007669"/>
    <property type="project" value="UniProtKB-SubCell"/>
</dbReference>
<protein>
    <submittedName>
        <fullName evidence="8 9">Uncharacterized protein LOC116308316</fullName>
    </submittedName>
</protein>
<dbReference type="AlphaFoldDB" id="A0A6P8J3H8"/>
<feature type="chain" id="PRO_5044653276" evidence="6">
    <location>
        <begin position="19"/>
        <end position="171"/>
    </location>
</feature>
<keyword evidence="5" id="KW-0472">Membrane</keyword>
<keyword evidence="3 6" id="KW-0732">Signal</keyword>
<reference evidence="8 9" key="1">
    <citation type="submission" date="2025-04" db="UniProtKB">
        <authorList>
            <consortium name="RefSeq"/>
        </authorList>
    </citation>
    <scope>IDENTIFICATION</scope>
    <source>
        <tissue evidence="8 9">Tentacle</tissue>
    </source>
</reference>
<evidence type="ECO:0000313" key="8">
    <source>
        <dbReference type="RefSeq" id="XP_031574566.1"/>
    </source>
</evidence>
<evidence type="ECO:0000256" key="2">
    <source>
        <dbReference type="ARBA" id="ARBA00022692"/>
    </source>
</evidence>
<name>A0A6P8J3H8_ACTTE</name>
<evidence type="ECO:0000313" key="7">
    <source>
        <dbReference type="Proteomes" id="UP000515163"/>
    </source>
</evidence>
<keyword evidence="7" id="KW-1185">Reference proteome</keyword>
<accession>A0A6P8J3H8</accession>
<evidence type="ECO:0000313" key="9">
    <source>
        <dbReference type="RefSeq" id="XP_031574567.1"/>
    </source>
</evidence>
<feature type="signal peptide" evidence="6">
    <location>
        <begin position="1"/>
        <end position="18"/>
    </location>
</feature>
<organism evidence="7 8">
    <name type="scientific">Actinia tenebrosa</name>
    <name type="common">Australian red waratah sea anemone</name>
    <dbReference type="NCBI Taxonomy" id="6105"/>
    <lineage>
        <taxon>Eukaryota</taxon>
        <taxon>Metazoa</taxon>
        <taxon>Cnidaria</taxon>
        <taxon>Anthozoa</taxon>
        <taxon>Hexacorallia</taxon>
        <taxon>Actiniaria</taxon>
        <taxon>Actiniidae</taxon>
        <taxon>Actinia</taxon>
    </lineage>
</organism>
<dbReference type="PANTHER" id="PTHR16059">
    <property type="entry name" value="ANTHRAX TOXIN RECEPTOR"/>
    <property type="match status" value="1"/>
</dbReference>
<sequence length="171" mass="19272">MKWFLCAVLVVLMKVSYSAKIVYRENDAYGGCVMKDVVEKVGCYRDNGAGGSKPRPLTEELVNIRDPTNPVYVKDLHLDWNNWQGSLDGLVCECAKRAAAKGYKFIGLQFYGECWSGPNSEDYAQDGEASTCIRQYFTPCDVYNEEHPCAGEAFTNYVYSVKNVYLKRVSP</sequence>
<evidence type="ECO:0000256" key="1">
    <source>
        <dbReference type="ARBA" id="ARBA00004167"/>
    </source>
</evidence>
<dbReference type="GeneID" id="116308316"/>
<evidence type="ECO:0000256" key="4">
    <source>
        <dbReference type="ARBA" id="ARBA00022989"/>
    </source>
</evidence>
<dbReference type="OrthoDB" id="5985073at2759"/>
<dbReference type="Proteomes" id="UP000515163">
    <property type="component" value="Unplaced"/>
</dbReference>
<keyword evidence="4" id="KW-1133">Transmembrane helix</keyword>
<evidence type="ECO:0000256" key="3">
    <source>
        <dbReference type="ARBA" id="ARBA00022729"/>
    </source>
</evidence>